<dbReference type="InterPro" id="IPR042276">
    <property type="entry name" value="CapZ_alpha/beta_2"/>
</dbReference>
<dbReference type="InterPro" id="IPR037282">
    <property type="entry name" value="CapZ_alpha/beta"/>
</dbReference>
<comment type="subunit">
    <text evidence="3">Heterodimer of an alpha and a beta subunit.</text>
</comment>
<evidence type="ECO:0000256" key="1">
    <source>
        <dbReference type="ARBA" id="ARBA00022467"/>
    </source>
</evidence>
<feature type="non-terminal residue" evidence="4">
    <location>
        <position position="1"/>
    </location>
</feature>
<dbReference type="SUPFAM" id="SSF90096">
    <property type="entry name" value="Subunits of heterodimeric actin filament capping protein Capz"/>
    <property type="match status" value="1"/>
</dbReference>
<dbReference type="Proteomes" id="UP001189429">
    <property type="component" value="Unassembled WGS sequence"/>
</dbReference>
<dbReference type="PANTHER" id="PTHR10653">
    <property type="entry name" value="F-ACTIN-CAPPING PROTEIN SUBUNIT ALPHA"/>
    <property type="match status" value="1"/>
</dbReference>
<dbReference type="PANTHER" id="PTHR10653:SF0">
    <property type="entry name" value="F-ACTIN-CAPPING PROTEIN SUBUNIT ALPHA"/>
    <property type="match status" value="1"/>
</dbReference>
<comment type="caution">
    <text evidence="4">The sequence shown here is derived from an EMBL/GenBank/DDBJ whole genome shotgun (WGS) entry which is preliminary data.</text>
</comment>
<accession>A0ABN9SJI7</accession>
<keyword evidence="2 3" id="KW-0009">Actin-binding</keyword>
<evidence type="ECO:0000256" key="2">
    <source>
        <dbReference type="ARBA" id="ARBA00023203"/>
    </source>
</evidence>
<evidence type="ECO:0000313" key="4">
    <source>
        <dbReference type="EMBL" id="CAK0831934.1"/>
    </source>
</evidence>
<evidence type="ECO:0000256" key="3">
    <source>
        <dbReference type="RuleBase" id="RU365077"/>
    </source>
</evidence>
<comment type="function">
    <text evidence="3">F-actin-capping proteins bind in a Ca(2+)-independent manner to the fast growing ends of actin filaments (barbed end) thereby blocking the exchange of subunits at these ends. Unlike other capping proteins (such as gelsolin and severin), these proteins do not sever actin filaments.</text>
</comment>
<protein>
    <recommendedName>
        <fullName evidence="3">F-actin-capping protein subunit alpha</fullName>
    </recommendedName>
</protein>
<organism evidence="4 5">
    <name type="scientific">Prorocentrum cordatum</name>
    <dbReference type="NCBI Taxonomy" id="2364126"/>
    <lineage>
        <taxon>Eukaryota</taxon>
        <taxon>Sar</taxon>
        <taxon>Alveolata</taxon>
        <taxon>Dinophyceae</taxon>
        <taxon>Prorocentrales</taxon>
        <taxon>Prorocentraceae</taxon>
        <taxon>Prorocentrum</taxon>
    </lineage>
</organism>
<proteinExistence type="inferred from homology"/>
<keyword evidence="5" id="KW-1185">Reference proteome</keyword>
<dbReference type="EMBL" id="CAUYUJ010011514">
    <property type="protein sequence ID" value="CAK0831934.1"/>
    <property type="molecule type" value="Genomic_DNA"/>
</dbReference>
<dbReference type="InterPro" id="IPR002189">
    <property type="entry name" value="CapZ_alpha"/>
</dbReference>
<reference evidence="4" key="1">
    <citation type="submission" date="2023-10" db="EMBL/GenBank/DDBJ databases">
        <authorList>
            <person name="Chen Y."/>
            <person name="Shah S."/>
            <person name="Dougan E. K."/>
            <person name="Thang M."/>
            <person name="Chan C."/>
        </authorList>
    </citation>
    <scope>NUCLEOTIDE SEQUENCE [LARGE SCALE GENOMIC DNA]</scope>
</reference>
<gene>
    <name evidence="4" type="ORF">PCOR1329_LOCUS30143</name>
</gene>
<dbReference type="Gene3D" id="3.90.1150.210">
    <property type="entry name" value="F-actin capping protein, beta subunit"/>
    <property type="match status" value="1"/>
</dbReference>
<keyword evidence="1 3" id="KW-0117">Actin capping</keyword>
<name>A0ABN9SJI7_9DINO</name>
<sequence length="247" mass="27427">WVAQRVPWASSARRRVRAAEASAWRATIHDPRSDLVFTVDQEKQVCVSSEKQSKSTDLDAELQGLVEERAKPYREAVQTEMDRYVAQRYTVLKAGASAVAVFTFKGKDEDGIELRVVLSSRHSRPRGFWAGNWSSQWRVVLKPDQSDSAMLGGIIEFATHYSEQGNVHFRRKAVKKAKVEGTGKPEMLAANLATAIGAFEDEFHVAVEEGGSASLSVPALFRPCGACCRCPRKSLTGGRSSYHWRVI</sequence>
<dbReference type="Pfam" id="PF01267">
    <property type="entry name" value="F-actin_cap_A"/>
    <property type="match status" value="1"/>
</dbReference>
<comment type="similarity">
    <text evidence="3">Belongs to the F-actin-capping protein alpha subunit family.</text>
</comment>
<evidence type="ECO:0000313" key="5">
    <source>
        <dbReference type="Proteomes" id="UP001189429"/>
    </source>
</evidence>